<reference evidence="6 7" key="1">
    <citation type="submission" date="2022-12" db="EMBL/GenBank/DDBJ databases">
        <title>Genomic features and morphological characterization of a novel Knufia sp. strain isolated from spacecraft assembly facility.</title>
        <authorList>
            <person name="Teixeira M."/>
            <person name="Chander A.M."/>
            <person name="Stajich J.E."/>
            <person name="Venkateswaran K."/>
        </authorList>
    </citation>
    <scope>NUCLEOTIDE SEQUENCE [LARGE SCALE GENOMIC DNA]</scope>
    <source>
        <strain evidence="6 7">FJI-L2-BK-P2</strain>
    </source>
</reference>
<feature type="domain" description="MYND-type" evidence="5">
    <location>
        <begin position="118"/>
        <end position="165"/>
    </location>
</feature>
<evidence type="ECO:0000259" key="5">
    <source>
        <dbReference type="Pfam" id="PF01753"/>
    </source>
</evidence>
<dbReference type="SUPFAM" id="SSF144232">
    <property type="entry name" value="HIT/MYND zinc finger-like"/>
    <property type="match status" value="1"/>
</dbReference>
<dbReference type="InterPro" id="IPR002893">
    <property type="entry name" value="Znf_MYND"/>
</dbReference>
<evidence type="ECO:0000256" key="2">
    <source>
        <dbReference type="ARBA" id="ARBA00022771"/>
    </source>
</evidence>
<evidence type="ECO:0000256" key="3">
    <source>
        <dbReference type="ARBA" id="ARBA00022833"/>
    </source>
</evidence>
<dbReference type="AlphaFoldDB" id="A0AAN8FC83"/>
<keyword evidence="7" id="KW-1185">Reference proteome</keyword>
<evidence type="ECO:0000313" key="7">
    <source>
        <dbReference type="Proteomes" id="UP001316803"/>
    </source>
</evidence>
<comment type="caution">
    <text evidence="6">The sequence shown here is derived from an EMBL/GenBank/DDBJ whole genome shotgun (WGS) entry which is preliminary data.</text>
</comment>
<evidence type="ECO:0000313" key="6">
    <source>
        <dbReference type="EMBL" id="KAK5955586.1"/>
    </source>
</evidence>
<feature type="region of interest" description="Disordered" evidence="4">
    <location>
        <begin position="48"/>
        <end position="115"/>
    </location>
</feature>
<evidence type="ECO:0000256" key="1">
    <source>
        <dbReference type="ARBA" id="ARBA00022723"/>
    </source>
</evidence>
<dbReference type="EMBL" id="JAKLMC020000006">
    <property type="protein sequence ID" value="KAK5955586.1"/>
    <property type="molecule type" value="Genomic_DNA"/>
</dbReference>
<feature type="compositionally biased region" description="Polar residues" evidence="4">
    <location>
        <begin position="90"/>
        <end position="99"/>
    </location>
</feature>
<feature type="compositionally biased region" description="Acidic residues" evidence="4">
    <location>
        <begin position="102"/>
        <end position="112"/>
    </location>
</feature>
<evidence type="ECO:0000256" key="4">
    <source>
        <dbReference type="SAM" id="MobiDB-lite"/>
    </source>
</evidence>
<proteinExistence type="predicted"/>
<accession>A0AAN8FC83</accession>
<dbReference type="Proteomes" id="UP001316803">
    <property type="component" value="Unassembled WGS sequence"/>
</dbReference>
<dbReference type="Gene3D" id="6.10.140.2220">
    <property type="match status" value="1"/>
</dbReference>
<dbReference type="Pfam" id="PF01753">
    <property type="entry name" value="zf-MYND"/>
    <property type="match status" value="1"/>
</dbReference>
<name>A0AAN8FC83_9EURO</name>
<sequence>MADPNSIFDLNAIMDEVQADLNQYKIEHPDCTEEDFDIDMWNRAFPDHPVSTRKATKATESGVAAADGHHSQKETAVNAPSDQEDPECESGTTTISTHEASSDEEVKEEPTDESLPACANCKAPAKIPCDACSDIPVLPRRNLKRTHYCSKVCQEIDKPAHESTCKSVQSRLNGFRLYRAALFIQSAFLHWREAAFDHSISNVSIEGRGILEAEEGCNDSNYILPGYPDEIANTLSPYHQRVLVTMMACSDVFIGMQNVLAAFLKDSVLQAKISEIDHAVKHTHRTFSFFRVNLTQADSKNFSHCVHHIKLKDGSEWCLDLTGAQFGHRTPLTEWDEYQAQRVRYIKDKSKFGKTYRTIVPKGGPKTRRDAQSKKEFKVKLELSKIFEDAILAGFEQEGVTVDQLLSDVPFKEFEKVSWGVLARAKKELQESTVFKEKVGDGKVTAVWAN</sequence>
<protein>
    <recommendedName>
        <fullName evidence="5">MYND-type domain-containing protein</fullName>
    </recommendedName>
</protein>
<keyword evidence="1" id="KW-0479">Metal-binding</keyword>
<keyword evidence="3" id="KW-0862">Zinc</keyword>
<keyword evidence="2" id="KW-0863">Zinc-finger</keyword>
<dbReference type="GO" id="GO:0008270">
    <property type="term" value="F:zinc ion binding"/>
    <property type="evidence" value="ECO:0007669"/>
    <property type="project" value="UniProtKB-KW"/>
</dbReference>
<gene>
    <name evidence="6" type="ORF">OHC33_003227</name>
</gene>
<organism evidence="6 7">
    <name type="scientific">Knufia fluminis</name>
    <dbReference type="NCBI Taxonomy" id="191047"/>
    <lineage>
        <taxon>Eukaryota</taxon>
        <taxon>Fungi</taxon>
        <taxon>Dikarya</taxon>
        <taxon>Ascomycota</taxon>
        <taxon>Pezizomycotina</taxon>
        <taxon>Eurotiomycetes</taxon>
        <taxon>Chaetothyriomycetidae</taxon>
        <taxon>Chaetothyriales</taxon>
        <taxon>Trichomeriaceae</taxon>
        <taxon>Knufia</taxon>
    </lineage>
</organism>